<evidence type="ECO:0000313" key="3">
    <source>
        <dbReference type="Proteomes" id="UP000469734"/>
    </source>
</evidence>
<dbReference type="RefSeq" id="WP_161050677.1">
    <property type="nucleotide sequence ID" value="NZ_WWCR01000014.1"/>
</dbReference>
<dbReference type="Pfam" id="PF13460">
    <property type="entry name" value="NAD_binding_10"/>
    <property type="match status" value="1"/>
</dbReference>
<feature type="domain" description="NAD(P)-binding" evidence="1">
    <location>
        <begin position="7"/>
        <end position="192"/>
    </location>
</feature>
<reference evidence="2 3" key="1">
    <citation type="submission" date="2019-12" db="EMBL/GenBank/DDBJ databases">
        <title>Novel species isolated from a subtropical stream in China.</title>
        <authorList>
            <person name="Lu H."/>
        </authorList>
    </citation>
    <scope>NUCLEOTIDE SEQUENCE [LARGE SCALE GENOMIC DNA]</scope>
    <source>
        <strain evidence="2 3">FT134W</strain>
    </source>
</reference>
<dbReference type="InterPro" id="IPR051606">
    <property type="entry name" value="Polyketide_Oxido-like"/>
</dbReference>
<evidence type="ECO:0000259" key="1">
    <source>
        <dbReference type="Pfam" id="PF13460"/>
    </source>
</evidence>
<dbReference type="AlphaFoldDB" id="A0A7X4H280"/>
<dbReference type="GO" id="GO:0042602">
    <property type="term" value="F:riboflavin reductase (NADPH) activity"/>
    <property type="evidence" value="ECO:0007669"/>
    <property type="project" value="TreeGrafter"/>
</dbReference>
<name>A0A7X4H280_9BURK</name>
<proteinExistence type="predicted"/>
<dbReference type="InterPro" id="IPR036291">
    <property type="entry name" value="NAD(P)-bd_dom_sf"/>
</dbReference>
<organism evidence="2 3">
    <name type="scientific">Duganella margarita</name>
    <dbReference type="NCBI Taxonomy" id="2692170"/>
    <lineage>
        <taxon>Bacteria</taxon>
        <taxon>Pseudomonadati</taxon>
        <taxon>Pseudomonadota</taxon>
        <taxon>Betaproteobacteria</taxon>
        <taxon>Burkholderiales</taxon>
        <taxon>Oxalobacteraceae</taxon>
        <taxon>Telluria group</taxon>
        <taxon>Duganella</taxon>
    </lineage>
</organism>
<gene>
    <name evidence="2" type="ORF">GTP56_15190</name>
</gene>
<dbReference type="EMBL" id="WWCR01000014">
    <property type="protein sequence ID" value="MYM73535.1"/>
    <property type="molecule type" value="Genomic_DNA"/>
</dbReference>
<comment type="caution">
    <text evidence="2">The sequence shown here is derived from an EMBL/GenBank/DDBJ whole genome shotgun (WGS) entry which is preliminary data.</text>
</comment>
<sequence>MKLAIFGASGATGRLLVQQALAAGHDVTVLLRSAGSLSLDSVRLQRIVGQLDQPDAIAAVVQGADAVISVLGIRKGGAQTVCTDGIRSILQAMQHTGTQRLIALSAYGASETQHDSWFIRLVRKIIREKMRDKDGMENLVRASTTDWTLVRPPALTNGAAMDDYRASTSLKPGVAGRLSRADLAGFMLSVAESGDYLHQAPVVSL</sequence>
<dbReference type="GO" id="GO:0004074">
    <property type="term" value="F:biliverdin reductase [NAD(P)H] activity"/>
    <property type="evidence" value="ECO:0007669"/>
    <property type="project" value="TreeGrafter"/>
</dbReference>
<dbReference type="Gene3D" id="3.40.50.720">
    <property type="entry name" value="NAD(P)-binding Rossmann-like Domain"/>
    <property type="match status" value="1"/>
</dbReference>
<dbReference type="InterPro" id="IPR016040">
    <property type="entry name" value="NAD(P)-bd_dom"/>
</dbReference>
<dbReference type="SUPFAM" id="SSF51735">
    <property type="entry name" value="NAD(P)-binding Rossmann-fold domains"/>
    <property type="match status" value="1"/>
</dbReference>
<protein>
    <submittedName>
        <fullName evidence="2">NAD(P)H-binding protein</fullName>
    </submittedName>
</protein>
<dbReference type="PANTHER" id="PTHR43355:SF2">
    <property type="entry name" value="FLAVIN REDUCTASE (NADPH)"/>
    <property type="match status" value="1"/>
</dbReference>
<dbReference type="Proteomes" id="UP000469734">
    <property type="component" value="Unassembled WGS sequence"/>
</dbReference>
<dbReference type="PANTHER" id="PTHR43355">
    <property type="entry name" value="FLAVIN REDUCTASE (NADPH)"/>
    <property type="match status" value="1"/>
</dbReference>
<evidence type="ECO:0000313" key="2">
    <source>
        <dbReference type="EMBL" id="MYM73535.1"/>
    </source>
</evidence>
<accession>A0A7X4H280</accession>